<dbReference type="OrthoDB" id="994333at2759"/>
<dbReference type="AlphaFoldDB" id="A0A2P5YH08"/>
<evidence type="ECO:0000313" key="3">
    <source>
        <dbReference type="Proteomes" id="UP000239757"/>
    </source>
</evidence>
<proteinExistence type="predicted"/>
<dbReference type="Pfam" id="PF14111">
    <property type="entry name" value="DUF4283"/>
    <property type="match status" value="1"/>
</dbReference>
<protein>
    <recommendedName>
        <fullName evidence="1">DUF4283 domain-containing protein</fullName>
    </recommendedName>
</protein>
<dbReference type="InterPro" id="IPR025558">
    <property type="entry name" value="DUF4283"/>
</dbReference>
<dbReference type="PANTHER" id="PTHR31286">
    <property type="entry name" value="GLYCINE-RICH CELL WALL STRUCTURAL PROTEIN 1.8-LIKE"/>
    <property type="match status" value="1"/>
</dbReference>
<evidence type="ECO:0000313" key="2">
    <source>
        <dbReference type="EMBL" id="PPS14851.1"/>
    </source>
</evidence>
<evidence type="ECO:0000259" key="1">
    <source>
        <dbReference type="Pfam" id="PF14111"/>
    </source>
</evidence>
<accession>A0A2P5YH08</accession>
<gene>
    <name evidence="2" type="ORF">GOBAR_AA05713</name>
</gene>
<reference evidence="2 3" key="1">
    <citation type="submission" date="2015-01" db="EMBL/GenBank/DDBJ databases">
        <title>Genome of allotetraploid Gossypium barbadense reveals genomic plasticity and fiber elongation in cotton evolution.</title>
        <authorList>
            <person name="Chen X."/>
            <person name="Liu X."/>
            <person name="Zhao B."/>
            <person name="Zheng H."/>
            <person name="Hu Y."/>
            <person name="Lu G."/>
            <person name="Yang C."/>
            <person name="Chen J."/>
            <person name="Shan C."/>
            <person name="Zhang L."/>
            <person name="Zhou Y."/>
            <person name="Wang L."/>
            <person name="Guo W."/>
            <person name="Bai Y."/>
            <person name="Ruan J."/>
            <person name="Shangguan X."/>
            <person name="Mao Y."/>
            <person name="Jiang J."/>
            <person name="Zhu Y."/>
            <person name="Lei J."/>
            <person name="Kang H."/>
            <person name="Chen S."/>
            <person name="He X."/>
            <person name="Wang R."/>
            <person name="Wang Y."/>
            <person name="Chen J."/>
            <person name="Wang L."/>
            <person name="Yu S."/>
            <person name="Wang B."/>
            <person name="Wei J."/>
            <person name="Song S."/>
            <person name="Lu X."/>
            <person name="Gao Z."/>
            <person name="Gu W."/>
            <person name="Deng X."/>
            <person name="Ma D."/>
            <person name="Wang S."/>
            <person name="Liang W."/>
            <person name="Fang L."/>
            <person name="Cai C."/>
            <person name="Zhu X."/>
            <person name="Zhou B."/>
            <person name="Zhang Y."/>
            <person name="Chen Z."/>
            <person name="Xu S."/>
            <person name="Zhu R."/>
            <person name="Wang S."/>
            <person name="Zhang T."/>
            <person name="Zhao G."/>
        </authorList>
    </citation>
    <scope>NUCLEOTIDE SEQUENCE [LARGE SCALE GENOMIC DNA]</scope>
    <source>
        <strain evidence="3">cv. Xinhai21</strain>
        <tissue evidence="2">Leaf</tissue>
    </source>
</reference>
<dbReference type="InterPro" id="IPR040256">
    <property type="entry name" value="At4g02000-like"/>
</dbReference>
<sequence>MELTVVVNSFGHNIGYGALFNCITSLWKPVQSFRLIDVANGYYLVRFQSWVDYDAALTQGPWIVFGHYLTVQPWTVDFDPSRPFPCGVLAWICFLGDTPSMMHNAFGPWMVVERSRFEMLSSMDFESLIPNLEAPSKDLGSTRFIQGDFIKNLKGKDIGKGSRPVAGVNMGEGLLNHVGDFGPGIQSRPLRDNNTGQTLGVKAHVSKRAADMAFNSTGPSSALDLPHKGTDLVYDSYGPNSMLGLQYKGTGSSLEYFGPQQILG</sequence>
<dbReference type="EMBL" id="KZ663218">
    <property type="protein sequence ID" value="PPS14851.1"/>
    <property type="molecule type" value="Genomic_DNA"/>
</dbReference>
<feature type="domain" description="DUF4283" evidence="1">
    <location>
        <begin position="3"/>
        <end position="81"/>
    </location>
</feature>
<dbReference type="Proteomes" id="UP000239757">
    <property type="component" value="Unassembled WGS sequence"/>
</dbReference>
<name>A0A2P5YH08_GOSBA</name>
<dbReference type="PANTHER" id="PTHR31286:SF173">
    <property type="entry name" value="DUF4283 DOMAIN-CONTAINING PROTEIN"/>
    <property type="match status" value="1"/>
</dbReference>
<organism evidence="2 3">
    <name type="scientific">Gossypium barbadense</name>
    <name type="common">Sea Island cotton</name>
    <name type="synonym">Hibiscus barbadensis</name>
    <dbReference type="NCBI Taxonomy" id="3634"/>
    <lineage>
        <taxon>Eukaryota</taxon>
        <taxon>Viridiplantae</taxon>
        <taxon>Streptophyta</taxon>
        <taxon>Embryophyta</taxon>
        <taxon>Tracheophyta</taxon>
        <taxon>Spermatophyta</taxon>
        <taxon>Magnoliopsida</taxon>
        <taxon>eudicotyledons</taxon>
        <taxon>Gunneridae</taxon>
        <taxon>Pentapetalae</taxon>
        <taxon>rosids</taxon>
        <taxon>malvids</taxon>
        <taxon>Malvales</taxon>
        <taxon>Malvaceae</taxon>
        <taxon>Malvoideae</taxon>
        <taxon>Gossypium</taxon>
    </lineage>
</organism>